<name>A0AAV8WWX8_9CUCU</name>
<dbReference type="Proteomes" id="UP001162156">
    <property type="component" value="Unassembled WGS sequence"/>
</dbReference>
<comment type="caution">
    <text evidence="3">The sequence shown here is derived from an EMBL/GenBank/DDBJ whole genome shotgun (WGS) entry which is preliminary data.</text>
</comment>
<feature type="region of interest" description="Disordered" evidence="2">
    <location>
        <begin position="169"/>
        <end position="214"/>
    </location>
</feature>
<keyword evidence="1" id="KW-0193">Cuticle</keyword>
<proteinExistence type="predicted"/>
<feature type="region of interest" description="Disordered" evidence="2">
    <location>
        <begin position="17"/>
        <end position="41"/>
    </location>
</feature>
<dbReference type="GO" id="GO:0042302">
    <property type="term" value="F:structural constituent of cuticle"/>
    <property type="evidence" value="ECO:0007669"/>
    <property type="project" value="UniProtKB-UniRule"/>
</dbReference>
<evidence type="ECO:0000256" key="1">
    <source>
        <dbReference type="PROSITE-ProRule" id="PRU00497"/>
    </source>
</evidence>
<evidence type="ECO:0000313" key="4">
    <source>
        <dbReference type="Proteomes" id="UP001162156"/>
    </source>
</evidence>
<reference evidence="3" key="1">
    <citation type="journal article" date="2023" name="Insect Mol. Biol.">
        <title>Genome sequencing provides insights into the evolution of gene families encoding plant cell wall-degrading enzymes in longhorned beetles.</title>
        <authorList>
            <person name="Shin N.R."/>
            <person name="Okamura Y."/>
            <person name="Kirsch R."/>
            <person name="Pauchet Y."/>
        </authorList>
    </citation>
    <scope>NUCLEOTIDE SEQUENCE</scope>
    <source>
        <strain evidence="3">RBIC_L_NR</strain>
    </source>
</reference>
<feature type="compositionally biased region" description="Acidic residues" evidence="2">
    <location>
        <begin position="195"/>
        <end position="211"/>
    </location>
</feature>
<organism evidence="3 4">
    <name type="scientific">Rhamnusium bicolor</name>
    <dbReference type="NCBI Taxonomy" id="1586634"/>
    <lineage>
        <taxon>Eukaryota</taxon>
        <taxon>Metazoa</taxon>
        <taxon>Ecdysozoa</taxon>
        <taxon>Arthropoda</taxon>
        <taxon>Hexapoda</taxon>
        <taxon>Insecta</taxon>
        <taxon>Pterygota</taxon>
        <taxon>Neoptera</taxon>
        <taxon>Endopterygota</taxon>
        <taxon>Coleoptera</taxon>
        <taxon>Polyphaga</taxon>
        <taxon>Cucujiformia</taxon>
        <taxon>Chrysomeloidea</taxon>
        <taxon>Cerambycidae</taxon>
        <taxon>Lepturinae</taxon>
        <taxon>Rhagiini</taxon>
        <taxon>Rhamnusium</taxon>
    </lineage>
</organism>
<dbReference type="InterPro" id="IPR000618">
    <property type="entry name" value="Insect_cuticle"/>
</dbReference>
<evidence type="ECO:0000313" key="3">
    <source>
        <dbReference type="EMBL" id="KAJ8930711.1"/>
    </source>
</evidence>
<accession>A0AAV8WWX8</accession>
<dbReference type="PROSITE" id="PS51155">
    <property type="entry name" value="CHIT_BIND_RR_2"/>
    <property type="match status" value="1"/>
</dbReference>
<feature type="non-terminal residue" evidence="3">
    <location>
        <position position="1"/>
    </location>
</feature>
<keyword evidence="4" id="KW-1185">Reference proteome</keyword>
<evidence type="ECO:0000256" key="2">
    <source>
        <dbReference type="SAM" id="MobiDB-lite"/>
    </source>
</evidence>
<feature type="compositionally biased region" description="Basic and acidic residues" evidence="2">
    <location>
        <begin position="169"/>
        <end position="185"/>
    </location>
</feature>
<sequence length="314" mass="35261">VAVIAFASLASTASVQNSNPDLVDGSLSTDDYQPSGPAPESVDSYQLYQPQVVLPLNIQLPREEQSPIPFYSPEPIAYLKAPQENQEPNYYNVQLPAQELVAPVETVWNPNNDPTLYYEFNKDIHSKDKPFSAKPKQEIVLEPIDEKQYESKQKDLHKVFEKLAKKENQKQVQLEKVKNETKSDDIEQQPAGTEVENEIDSEGVDETDTPSEDYNQGLDKKITDSLGITSSNAPTSGGDRIDFHMVGHDGPHSYKWGFDTGKGNNRQFRYEEKDKTGLVKGHYGFYGKNGKLQIVHYDSHPHGGFHAEGNFGKF</sequence>
<gene>
    <name evidence="3" type="ORF">NQ314_016476</name>
</gene>
<dbReference type="EMBL" id="JANEYF010004577">
    <property type="protein sequence ID" value="KAJ8930711.1"/>
    <property type="molecule type" value="Genomic_DNA"/>
</dbReference>
<dbReference type="AlphaFoldDB" id="A0AAV8WWX8"/>
<protein>
    <submittedName>
        <fullName evidence="3">Uncharacterized protein</fullName>
    </submittedName>
</protein>
<feature type="compositionally biased region" description="Polar residues" evidence="2">
    <location>
        <begin position="17"/>
        <end position="32"/>
    </location>
</feature>
<dbReference type="Pfam" id="PF00379">
    <property type="entry name" value="Chitin_bind_4"/>
    <property type="match status" value="1"/>
</dbReference>